<sequence>MLPARKSAPRPNPVKTYRSTVNAYLLASALVVTATLLGMLLEPLRPYRDALSNTLGLPPQLLWILVAPVSLSLLFALTVQLKKKLCAPAQSLSEQCALGAVAPDTAYGQLKELRIIRDFVCLTQERANNRADQISRMEEELHTARKTVERHLRKIEELEDLVHSYGRIRNELNYDLGLLRQENRNQVHRIAALERELANQQTHADVPYQAGH</sequence>
<keyword evidence="4" id="KW-1185">Reference proteome</keyword>
<dbReference type="Proteomes" id="UP000622317">
    <property type="component" value="Unassembled WGS sequence"/>
</dbReference>
<evidence type="ECO:0000256" key="1">
    <source>
        <dbReference type="SAM" id="Coils"/>
    </source>
</evidence>
<feature type="transmembrane region" description="Helical" evidence="2">
    <location>
        <begin position="21"/>
        <end position="41"/>
    </location>
</feature>
<reference evidence="3" key="1">
    <citation type="submission" date="2020-09" db="EMBL/GenBank/DDBJ databases">
        <title>Pelagicoccus enzymogenes sp. nov. with an EPS production, isolated from marine sediment.</title>
        <authorList>
            <person name="Feng X."/>
        </authorList>
    </citation>
    <scope>NUCLEOTIDE SEQUENCE</scope>
    <source>
        <strain evidence="3">NFK12</strain>
    </source>
</reference>
<feature type="transmembrane region" description="Helical" evidence="2">
    <location>
        <begin position="61"/>
        <end position="81"/>
    </location>
</feature>
<evidence type="ECO:0000313" key="4">
    <source>
        <dbReference type="Proteomes" id="UP000622317"/>
    </source>
</evidence>
<dbReference type="EMBL" id="JACYFG010000038">
    <property type="protein sequence ID" value="MBD5780819.1"/>
    <property type="molecule type" value="Genomic_DNA"/>
</dbReference>
<organism evidence="3 4">
    <name type="scientific">Pelagicoccus enzymogenes</name>
    <dbReference type="NCBI Taxonomy" id="2773457"/>
    <lineage>
        <taxon>Bacteria</taxon>
        <taxon>Pseudomonadati</taxon>
        <taxon>Verrucomicrobiota</taxon>
        <taxon>Opitutia</taxon>
        <taxon>Puniceicoccales</taxon>
        <taxon>Pelagicoccaceae</taxon>
        <taxon>Pelagicoccus</taxon>
    </lineage>
</organism>
<keyword evidence="2" id="KW-0812">Transmembrane</keyword>
<evidence type="ECO:0000313" key="3">
    <source>
        <dbReference type="EMBL" id="MBD5780819.1"/>
    </source>
</evidence>
<keyword evidence="2" id="KW-1133">Transmembrane helix</keyword>
<accession>A0A927F9J7</accession>
<protein>
    <submittedName>
        <fullName evidence="3">Uncharacterized protein</fullName>
    </submittedName>
</protein>
<dbReference type="AlphaFoldDB" id="A0A927F9J7"/>
<evidence type="ECO:0000256" key="2">
    <source>
        <dbReference type="SAM" id="Phobius"/>
    </source>
</evidence>
<gene>
    <name evidence="3" type="ORF">IEN85_15065</name>
</gene>
<proteinExistence type="predicted"/>
<feature type="coiled-coil region" evidence="1">
    <location>
        <begin position="134"/>
        <end position="196"/>
    </location>
</feature>
<comment type="caution">
    <text evidence="3">The sequence shown here is derived from an EMBL/GenBank/DDBJ whole genome shotgun (WGS) entry which is preliminary data.</text>
</comment>
<keyword evidence="2" id="KW-0472">Membrane</keyword>
<name>A0A927F9J7_9BACT</name>
<keyword evidence="1" id="KW-0175">Coiled coil</keyword>